<evidence type="ECO:0000313" key="1">
    <source>
        <dbReference type="EMBL" id="OSM07689.1"/>
    </source>
</evidence>
<dbReference type="Proteomes" id="UP000194003">
    <property type="component" value="Unassembled WGS sequence"/>
</dbReference>
<proteinExistence type="predicted"/>
<dbReference type="EMBL" id="LVJN01000012">
    <property type="protein sequence ID" value="OSM07689.1"/>
    <property type="molecule type" value="Genomic_DNA"/>
</dbReference>
<accession>A0A1Y2K9S2</accession>
<organism evidence="1 2">
    <name type="scientific">Magnetofaba australis IT-1</name>
    <dbReference type="NCBI Taxonomy" id="1434232"/>
    <lineage>
        <taxon>Bacteria</taxon>
        <taxon>Pseudomonadati</taxon>
        <taxon>Pseudomonadota</taxon>
        <taxon>Magnetococcia</taxon>
        <taxon>Magnetococcales</taxon>
        <taxon>Magnetococcaceae</taxon>
        <taxon>Magnetofaba</taxon>
    </lineage>
</organism>
<name>A0A1Y2K9S2_9PROT</name>
<protein>
    <submittedName>
        <fullName evidence="1">Uncharacterized protein</fullName>
    </submittedName>
</protein>
<comment type="caution">
    <text evidence="1">The sequence shown here is derived from an EMBL/GenBank/DDBJ whole genome shotgun (WGS) entry which is preliminary data.</text>
</comment>
<sequence>MIPEWNVSEWTDIAIRMECLVEHVPGAKYKRAQEANKLINWNIRFFPIVSSVLHFLRRIVRFWRSPHCGPPSRLDAAIGKGKILFPNSWDCGVPEQNEPGLLHCVAIIILKHGLWKRFRRFMDGQEGNQRGMAHVQGGKQDQFTVLVGYSRKELSV</sequence>
<reference evidence="1 2" key="1">
    <citation type="journal article" date="2016" name="BMC Genomics">
        <title>Combined genomic and structural analyses of a cultured magnetotactic bacterium reveals its niche adaptation to a dynamic environment.</title>
        <authorList>
            <person name="Araujo A.C."/>
            <person name="Morillo V."/>
            <person name="Cypriano J."/>
            <person name="Teixeira L.C."/>
            <person name="Leao P."/>
            <person name="Lyra S."/>
            <person name="Almeida L.G."/>
            <person name="Bazylinski D.A."/>
            <person name="Vasconcellos A.T."/>
            <person name="Abreu F."/>
            <person name="Lins U."/>
        </authorList>
    </citation>
    <scope>NUCLEOTIDE SEQUENCE [LARGE SCALE GENOMIC DNA]</scope>
    <source>
        <strain evidence="1 2">IT-1</strain>
    </source>
</reference>
<evidence type="ECO:0000313" key="2">
    <source>
        <dbReference type="Proteomes" id="UP000194003"/>
    </source>
</evidence>
<keyword evidence="2" id="KW-1185">Reference proteome</keyword>
<dbReference type="STRING" id="1434232.MAIT1_04542"/>
<dbReference type="AlphaFoldDB" id="A0A1Y2K9S2"/>
<gene>
    <name evidence="1" type="ORF">MAIT1_04542</name>
</gene>